<dbReference type="InterPro" id="IPR000863">
    <property type="entry name" value="Sulfotransferase_dom"/>
</dbReference>
<keyword evidence="5" id="KW-1185">Reference proteome</keyword>
<dbReference type="Pfam" id="PF00685">
    <property type="entry name" value="Sulfotransfer_1"/>
    <property type="match status" value="1"/>
</dbReference>
<evidence type="ECO:0000256" key="1">
    <source>
        <dbReference type="ARBA" id="ARBA00005771"/>
    </source>
</evidence>
<dbReference type="PANTHER" id="PTHR11783">
    <property type="entry name" value="SULFOTRANSFERASE SULT"/>
    <property type="match status" value="1"/>
</dbReference>
<gene>
    <name evidence="6" type="primary">LOC107792290</name>
</gene>
<dbReference type="InterPro" id="IPR027417">
    <property type="entry name" value="P-loop_NTPase"/>
</dbReference>
<dbReference type="EC" id="2.8.2.-" evidence="3"/>
<dbReference type="SUPFAM" id="SSF52540">
    <property type="entry name" value="P-loop containing nucleoside triphosphate hydrolases"/>
    <property type="match status" value="1"/>
</dbReference>
<dbReference type="AlphaFoldDB" id="A0A1S3ZZV9"/>
<feature type="domain" description="Sulfotransferase" evidence="4">
    <location>
        <begin position="8"/>
        <end position="147"/>
    </location>
</feature>
<dbReference type="SMR" id="A0A1S3ZZV9"/>
<evidence type="ECO:0000313" key="5">
    <source>
        <dbReference type="Proteomes" id="UP000790787"/>
    </source>
</evidence>
<dbReference type="RefSeq" id="XP_016469977.1">
    <property type="nucleotide sequence ID" value="XM_016614491.1"/>
</dbReference>
<dbReference type="Proteomes" id="UP000790787">
    <property type="component" value="Chromosome 19"/>
</dbReference>
<protein>
    <recommendedName>
        <fullName evidence="3">Sulfotransferase</fullName>
        <ecNumber evidence="3">2.8.2.-</ecNumber>
    </recommendedName>
</protein>
<name>A0A1S3ZZV9_TOBAC</name>
<reference evidence="6" key="2">
    <citation type="submission" date="2025-08" db="UniProtKB">
        <authorList>
            <consortium name="RefSeq"/>
        </authorList>
    </citation>
    <scope>IDENTIFICATION</scope>
    <source>
        <tissue evidence="6">Leaf</tissue>
    </source>
</reference>
<dbReference type="Gene3D" id="3.40.50.300">
    <property type="entry name" value="P-loop containing nucleotide triphosphate hydrolases"/>
    <property type="match status" value="1"/>
</dbReference>
<dbReference type="PaxDb" id="4097-A0A1S3ZZV9"/>
<dbReference type="GeneID" id="107792290"/>
<evidence type="ECO:0000256" key="2">
    <source>
        <dbReference type="ARBA" id="ARBA00022679"/>
    </source>
</evidence>
<evidence type="ECO:0000259" key="4">
    <source>
        <dbReference type="Pfam" id="PF00685"/>
    </source>
</evidence>
<evidence type="ECO:0000313" key="6">
    <source>
        <dbReference type="RefSeq" id="XP_016469977.1"/>
    </source>
</evidence>
<dbReference type="OrthoDB" id="205623at2759"/>
<dbReference type="GO" id="GO:0051923">
    <property type="term" value="P:sulfation"/>
    <property type="evidence" value="ECO:0000318"/>
    <property type="project" value="GO_Central"/>
</dbReference>
<accession>A0A1S3ZZV9</accession>
<comment type="similarity">
    <text evidence="1 3">Belongs to the sulfotransferase 1 family.</text>
</comment>
<reference evidence="5" key="1">
    <citation type="journal article" date="2014" name="Nat. Commun.">
        <title>The tobacco genome sequence and its comparison with those of tomato and potato.</title>
        <authorList>
            <person name="Sierro N."/>
            <person name="Battey J.N."/>
            <person name="Ouadi S."/>
            <person name="Bakaher N."/>
            <person name="Bovet L."/>
            <person name="Willig A."/>
            <person name="Goepfert S."/>
            <person name="Peitsch M.C."/>
            <person name="Ivanov N.V."/>
        </authorList>
    </citation>
    <scope>NUCLEOTIDE SEQUENCE [LARGE SCALE GENOMIC DNA]</scope>
</reference>
<dbReference type="GO" id="GO:0005737">
    <property type="term" value="C:cytoplasm"/>
    <property type="evidence" value="ECO:0000318"/>
    <property type="project" value="GO_Central"/>
</dbReference>
<dbReference type="KEGG" id="nta:107792290"/>
<dbReference type="GO" id="GO:0008146">
    <property type="term" value="F:sulfotransferase activity"/>
    <property type="evidence" value="ECO:0000318"/>
    <property type="project" value="GO_Central"/>
</dbReference>
<keyword evidence="2 3" id="KW-0808">Transferase</keyword>
<evidence type="ECO:0000256" key="3">
    <source>
        <dbReference type="RuleBase" id="RU361155"/>
    </source>
</evidence>
<sequence length="149" mass="17163">MAEVRDTTPNYPVEEIFKWFCEGKSFCGPFWDHVTTYWKASVDRPNRVFFLTYEDLKSDTLGYVKKLAEFMGKPFSEDEEIQGVAEKIVTRYSFQGLSILEVNKTGGTGLISNNAFFRTGEVGDWKNLLTEDMAKSIDQITQRNFSLWA</sequence>
<proteinExistence type="inferred from homology"/>
<dbReference type="OMA" id="YCLFCRG"/>
<organism evidence="5 6">
    <name type="scientific">Nicotiana tabacum</name>
    <name type="common">Common tobacco</name>
    <dbReference type="NCBI Taxonomy" id="4097"/>
    <lineage>
        <taxon>Eukaryota</taxon>
        <taxon>Viridiplantae</taxon>
        <taxon>Streptophyta</taxon>
        <taxon>Embryophyta</taxon>
        <taxon>Tracheophyta</taxon>
        <taxon>Spermatophyta</taxon>
        <taxon>Magnoliopsida</taxon>
        <taxon>eudicotyledons</taxon>
        <taxon>Gunneridae</taxon>
        <taxon>Pentapetalae</taxon>
        <taxon>asterids</taxon>
        <taxon>lamiids</taxon>
        <taxon>Solanales</taxon>
        <taxon>Solanaceae</taxon>
        <taxon>Nicotianoideae</taxon>
        <taxon>Nicotianeae</taxon>
        <taxon>Nicotiana</taxon>
    </lineage>
</organism>